<dbReference type="Gene3D" id="2.40.10.10">
    <property type="entry name" value="Trypsin-like serine proteases"/>
    <property type="match status" value="2"/>
</dbReference>
<evidence type="ECO:0000313" key="2">
    <source>
        <dbReference type="EMBL" id="PAU93031.1"/>
    </source>
</evidence>
<sequence length="352" mass="38834">MKNQLPILTLVAIALTLTFCSSSQQSASTGSSGQQSQTEYSKYYTSAFPQKNISSQLKNAQQSVVRIVSTGFYNNYSFNDKAITLADIKTNPPKDIATSQTSVEESTSGTAIILGRNNQNSLLATCHHTVFFPDTMITYYEGPDIPDETYVESISIKNNQTSLVYTSSELQPFEVLATKPRADLALLNVEFEQTGNLDLYPLTIDAGNSDFLQLGSLIYVLGFPKSYPMVTRGLASPSDSWNDRFFVTDAIFNPGISGGLILASNDNFKSFEWVGMASSSTASRENILVPRPNADTYSNITRPYSDSVFVTQKSRINYGITQAIPINQVREFLKEQQSLLESKGFKNLPILQ</sequence>
<dbReference type="Pfam" id="PF13365">
    <property type="entry name" value="Trypsin_2"/>
    <property type="match status" value="1"/>
</dbReference>
<protein>
    <recommendedName>
        <fullName evidence="4">Serine protease</fullName>
    </recommendedName>
</protein>
<evidence type="ECO:0000256" key="1">
    <source>
        <dbReference type="SAM" id="SignalP"/>
    </source>
</evidence>
<comment type="caution">
    <text evidence="2">The sequence shown here is derived from an EMBL/GenBank/DDBJ whole genome shotgun (WGS) entry which is preliminary data.</text>
</comment>
<dbReference type="RefSeq" id="WP_095607451.1">
    <property type="nucleotide sequence ID" value="NZ_NSKE01000011.1"/>
</dbReference>
<name>A0A2A2G5X4_9BACT</name>
<feature type="signal peptide" evidence="1">
    <location>
        <begin position="1"/>
        <end position="27"/>
    </location>
</feature>
<feature type="chain" id="PRO_5012200767" description="Serine protease" evidence="1">
    <location>
        <begin position="28"/>
        <end position="352"/>
    </location>
</feature>
<dbReference type="InterPro" id="IPR009003">
    <property type="entry name" value="Peptidase_S1_PA"/>
</dbReference>
<keyword evidence="3" id="KW-1185">Reference proteome</keyword>
<dbReference type="InterPro" id="IPR043504">
    <property type="entry name" value="Peptidase_S1_PA_chymotrypsin"/>
</dbReference>
<gene>
    <name evidence="2" type="ORF">CK503_14005</name>
</gene>
<accession>A0A2A2G5X4</accession>
<reference evidence="2 3" key="1">
    <citation type="submission" date="2017-08" db="EMBL/GenBank/DDBJ databases">
        <title>Aliifodinibius alkalisoli sp. nov., isolated from saline alkaline soil.</title>
        <authorList>
            <person name="Liu D."/>
            <person name="Zhang G."/>
        </authorList>
    </citation>
    <scope>NUCLEOTIDE SEQUENCE [LARGE SCALE GENOMIC DNA]</scope>
    <source>
        <strain evidence="2 3">WN023</strain>
    </source>
</reference>
<organism evidence="2 3">
    <name type="scientific">Fodinibius salipaludis</name>
    <dbReference type="NCBI Taxonomy" id="2032627"/>
    <lineage>
        <taxon>Bacteria</taxon>
        <taxon>Pseudomonadati</taxon>
        <taxon>Balneolota</taxon>
        <taxon>Balneolia</taxon>
        <taxon>Balneolales</taxon>
        <taxon>Balneolaceae</taxon>
        <taxon>Fodinibius</taxon>
    </lineage>
</organism>
<dbReference type="EMBL" id="NSKE01000011">
    <property type="protein sequence ID" value="PAU93031.1"/>
    <property type="molecule type" value="Genomic_DNA"/>
</dbReference>
<keyword evidence="1" id="KW-0732">Signal</keyword>
<dbReference type="OrthoDB" id="1523060at2"/>
<evidence type="ECO:0008006" key="4">
    <source>
        <dbReference type="Google" id="ProtNLM"/>
    </source>
</evidence>
<dbReference type="Proteomes" id="UP000218831">
    <property type="component" value="Unassembled WGS sequence"/>
</dbReference>
<evidence type="ECO:0000313" key="3">
    <source>
        <dbReference type="Proteomes" id="UP000218831"/>
    </source>
</evidence>
<dbReference type="AlphaFoldDB" id="A0A2A2G5X4"/>
<dbReference type="SUPFAM" id="SSF50494">
    <property type="entry name" value="Trypsin-like serine proteases"/>
    <property type="match status" value="1"/>
</dbReference>
<proteinExistence type="predicted"/>